<dbReference type="CDD" id="cd03396">
    <property type="entry name" value="PAP2_like_6"/>
    <property type="match status" value="1"/>
</dbReference>
<dbReference type="EMBL" id="BMFA01000002">
    <property type="protein sequence ID" value="GGB38933.1"/>
    <property type="molecule type" value="Genomic_DNA"/>
</dbReference>
<evidence type="ECO:0000313" key="3">
    <source>
        <dbReference type="EMBL" id="GGB38933.1"/>
    </source>
</evidence>
<protein>
    <submittedName>
        <fullName evidence="3">Phosphoesterase</fullName>
    </submittedName>
</protein>
<dbReference type="OrthoDB" id="9813524at2"/>
<evidence type="ECO:0000259" key="2">
    <source>
        <dbReference type="Pfam" id="PF01569"/>
    </source>
</evidence>
<keyword evidence="1" id="KW-1133">Transmembrane helix</keyword>
<organism evidence="3 4">
    <name type="scientific">Roseibium aquae</name>
    <dbReference type="NCBI Taxonomy" id="1323746"/>
    <lineage>
        <taxon>Bacteria</taxon>
        <taxon>Pseudomonadati</taxon>
        <taxon>Pseudomonadota</taxon>
        <taxon>Alphaproteobacteria</taxon>
        <taxon>Hyphomicrobiales</taxon>
        <taxon>Stappiaceae</taxon>
        <taxon>Roseibium</taxon>
    </lineage>
</organism>
<evidence type="ECO:0000256" key="1">
    <source>
        <dbReference type="SAM" id="Phobius"/>
    </source>
</evidence>
<proteinExistence type="predicted"/>
<sequence length="285" mass="31413">MTKSTHPPHGNTTAFRRAMALCARRPLVLLALYVAAVSLVFLIFPSLDLWASGMFYNERAGFWAQHEPFLSQVRHLGPHLVMWVAVTMVAVVLLKLILPDRPPVLPLRIPVFLTSTLILGPGILVNAILKDNWGRPRPRSVEDFGGDLPHQLVWIPTDYCESNCSFVSGEASAGIWLTALAFIVPAAWRIGVLAFVLPLCLVLSVNRVAFGGHFLSDTMISWGLTLMVIVGVYKLLYTSRFQPTDEALDRALSAAGLAVRKPVVRALTSGRRAAGRFWKMFSDPA</sequence>
<keyword evidence="1" id="KW-0812">Transmembrane</keyword>
<name>A0A916TBF7_9HYPH</name>
<feature type="transmembrane region" description="Helical" evidence="1">
    <location>
        <begin position="175"/>
        <end position="202"/>
    </location>
</feature>
<evidence type="ECO:0000313" key="4">
    <source>
        <dbReference type="Proteomes" id="UP000605148"/>
    </source>
</evidence>
<keyword evidence="4" id="KW-1185">Reference proteome</keyword>
<feature type="transmembrane region" description="Helical" evidence="1">
    <location>
        <begin position="214"/>
        <end position="236"/>
    </location>
</feature>
<dbReference type="RefSeq" id="WP_150495050.1">
    <property type="nucleotide sequence ID" value="NZ_BMFA01000002.1"/>
</dbReference>
<keyword evidence="1" id="KW-0472">Membrane</keyword>
<comment type="caution">
    <text evidence="3">The sequence shown here is derived from an EMBL/GenBank/DDBJ whole genome shotgun (WGS) entry which is preliminary data.</text>
</comment>
<accession>A0A916TBF7</accession>
<feature type="transmembrane region" description="Helical" evidence="1">
    <location>
        <begin position="110"/>
        <end position="129"/>
    </location>
</feature>
<dbReference type="Pfam" id="PF01569">
    <property type="entry name" value="PAP2"/>
    <property type="match status" value="1"/>
</dbReference>
<dbReference type="InterPro" id="IPR000326">
    <property type="entry name" value="PAP2/HPO"/>
</dbReference>
<gene>
    <name evidence="3" type="ORF">GCM10011316_08710</name>
</gene>
<dbReference type="InterPro" id="IPR036938">
    <property type="entry name" value="PAP2/HPO_sf"/>
</dbReference>
<feature type="transmembrane region" description="Helical" evidence="1">
    <location>
        <begin position="27"/>
        <end position="47"/>
    </location>
</feature>
<feature type="domain" description="Phosphatidic acid phosphatase type 2/haloperoxidase" evidence="2">
    <location>
        <begin position="119"/>
        <end position="239"/>
    </location>
</feature>
<reference evidence="3" key="2">
    <citation type="submission" date="2020-09" db="EMBL/GenBank/DDBJ databases">
        <authorList>
            <person name="Sun Q."/>
            <person name="Zhou Y."/>
        </authorList>
    </citation>
    <scope>NUCLEOTIDE SEQUENCE</scope>
    <source>
        <strain evidence="3">CGMCC 1.12426</strain>
    </source>
</reference>
<dbReference type="AlphaFoldDB" id="A0A916TBF7"/>
<dbReference type="Gene3D" id="1.20.144.10">
    <property type="entry name" value="Phosphatidic acid phosphatase type 2/haloperoxidase"/>
    <property type="match status" value="1"/>
</dbReference>
<reference evidence="3" key="1">
    <citation type="journal article" date="2014" name="Int. J. Syst. Evol. Microbiol.">
        <title>Complete genome sequence of Corynebacterium casei LMG S-19264T (=DSM 44701T), isolated from a smear-ripened cheese.</title>
        <authorList>
            <consortium name="US DOE Joint Genome Institute (JGI-PGF)"/>
            <person name="Walter F."/>
            <person name="Albersmeier A."/>
            <person name="Kalinowski J."/>
            <person name="Ruckert C."/>
        </authorList>
    </citation>
    <scope>NUCLEOTIDE SEQUENCE</scope>
    <source>
        <strain evidence="3">CGMCC 1.12426</strain>
    </source>
</reference>
<feature type="transmembrane region" description="Helical" evidence="1">
    <location>
        <begin position="80"/>
        <end position="98"/>
    </location>
</feature>
<dbReference type="Proteomes" id="UP000605148">
    <property type="component" value="Unassembled WGS sequence"/>
</dbReference>
<dbReference type="SUPFAM" id="SSF48317">
    <property type="entry name" value="Acid phosphatase/Vanadium-dependent haloperoxidase"/>
    <property type="match status" value="1"/>
</dbReference>